<dbReference type="AlphaFoldDB" id="A0A8S4S9I7"/>
<proteinExistence type="predicted"/>
<comment type="caution">
    <text evidence="1">The sequence shown here is derived from an EMBL/GenBank/DDBJ whole genome shotgun (WGS) entry which is preliminary data.</text>
</comment>
<evidence type="ECO:0000313" key="1">
    <source>
        <dbReference type="EMBL" id="CAH2262825.1"/>
    </source>
</evidence>
<organism evidence="1 2">
    <name type="scientific">Pararge aegeria aegeria</name>
    <dbReference type="NCBI Taxonomy" id="348720"/>
    <lineage>
        <taxon>Eukaryota</taxon>
        <taxon>Metazoa</taxon>
        <taxon>Ecdysozoa</taxon>
        <taxon>Arthropoda</taxon>
        <taxon>Hexapoda</taxon>
        <taxon>Insecta</taxon>
        <taxon>Pterygota</taxon>
        <taxon>Neoptera</taxon>
        <taxon>Endopterygota</taxon>
        <taxon>Lepidoptera</taxon>
        <taxon>Glossata</taxon>
        <taxon>Ditrysia</taxon>
        <taxon>Papilionoidea</taxon>
        <taxon>Nymphalidae</taxon>
        <taxon>Satyrinae</taxon>
        <taxon>Satyrini</taxon>
        <taxon>Parargina</taxon>
        <taxon>Pararge</taxon>
    </lineage>
</organism>
<dbReference type="Proteomes" id="UP000838756">
    <property type="component" value="Unassembled WGS sequence"/>
</dbReference>
<sequence>MEISTCRTRSVRPEPKVDNKELKIIKVEVDPRLTTSDLAAGCGVSHKTELIHLKQIGKVKKLESTS</sequence>
<gene>
    <name evidence="1" type="primary">jg9199</name>
    <name evidence="1" type="ORF">PAEG_LOCUS24235</name>
</gene>
<dbReference type="EMBL" id="CAKXAJ010026219">
    <property type="protein sequence ID" value="CAH2262825.1"/>
    <property type="molecule type" value="Genomic_DNA"/>
</dbReference>
<accession>A0A8S4S9I7</accession>
<name>A0A8S4S9I7_9NEOP</name>
<dbReference type="OrthoDB" id="616263at2759"/>
<evidence type="ECO:0000313" key="2">
    <source>
        <dbReference type="Proteomes" id="UP000838756"/>
    </source>
</evidence>
<protein>
    <submittedName>
        <fullName evidence="1">Jg9199 protein</fullName>
    </submittedName>
</protein>
<keyword evidence="2" id="KW-1185">Reference proteome</keyword>
<reference evidence="1" key="1">
    <citation type="submission" date="2022-03" db="EMBL/GenBank/DDBJ databases">
        <authorList>
            <person name="Lindestad O."/>
        </authorList>
    </citation>
    <scope>NUCLEOTIDE SEQUENCE</scope>
</reference>